<comment type="caution">
    <text evidence="1">The sequence shown here is derived from an EMBL/GenBank/DDBJ whole genome shotgun (WGS) entry which is preliminary data.</text>
</comment>
<accession>A0A399RB64</accession>
<reference evidence="1 2" key="1">
    <citation type="submission" date="2018-08" db="EMBL/GenBank/DDBJ databases">
        <title>Henriciella mobilis sp. nov., isolated from seawater.</title>
        <authorList>
            <person name="Cheng H."/>
            <person name="Wu Y.-H."/>
            <person name="Xu X.-W."/>
            <person name="Guo L.-L."/>
        </authorList>
    </citation>
    <scope>NUCLEOTIDE SEQUENCE [LARGE SCALE GENOMIC DNA]</scope>
    <source>
        <strain evidence="1 2">JN25</strain>
    </source>
</reference>
<evidence type="ECO:0000313" key="2">
    <source>
        <dbReference type="Proteomes" id="UP000266385"/>
    </source>
</evidence>
<evidence type="ECO:0000313" key="1">
    <source>
        <dbReference type="EMBL" id="RIJ27155.1"/>
    </source>
</evidence>
<gene>
    <name evidence="1" type="ORF">D1223_15115</name>
</gene>
<dbReference type="AlphaFoldDB" id="A0A399RB64"/>
<name>A0A399RB64_9PROT</name>
<evidence type="ECO:0008006" key="3">
    <source>
        <dbReference type="Google" id="ProtNLM"/>
    </source>
</evidence>
<protein>
    <recommendedName>
        <fullName evidence="3">Spore coat protein U domain-containing protein</fullName>
    </recommendedName>
</protein>
<sequence length="183" mass="18422">MAAIALAGTASAEFIQAPSGGSAELEVEINGEVEEICGITATSSSLLIEFDDLADTDGSLKYPFDFGVVCNSAGGAILSATSANSGALLRNGTETGAGNEISYKLNIDRGVDGLPYTTGTPPKGLASPISYTINGSTALREGAEVGGQFELNGVKGPDFQGAPTTTVYAGVYSDTVTIALSAQ</sequence>
<organism evidence="1 2">
    <name type="scientific">Henriciella mobilis</name>
    <dbReference type="NCBI Taxonomy" id="2305467"/>
    <lineage>
        <taxon>Bacteria</taxon>
        <taxon>Pseudomonadati</taxon>
        <taxon>Pseudomonadota</taxon>
        <taxon>Alphaproteobacteria</taxon>
        <taxon>Hyphomonadales</taxon>
        <taxon>Hyphomonadaceae</taxon>
        <taxon>Henriciella</taxon>
    </lineage>
</organism>
<keyword evidence="2" id="KW-1185">Reference proteome</keyword>
<dbReference type="Proteomes" id="UP000266385">
    <property type="component" value="Unassembled WGS sequence"/>
</dbReference>
<dbReference type="EMBL" id="QWFX01000014">
    <property type="protein sequence ID" value="RIJ27155.1"/>
    <property type="molecule type" value="Genomic_DNA"/>
</dbReference>
<proteinExistence type="predicted"/>